<feature type="transmembrane region" description="Helical" evidence="1">
    <location>
        <begin position="152"/>
        <end position="172"/>
    </location>
</feature>
<protein>
    <recommendedName>
        <fullName evidence="4">FUSC family protein</fullName>
    </recommendedName>
</protein>
<sequence>MASTPPRRGIAGALRSAVGEVLAASRLILALKTALAAAVAWYLAPLVPFADAEYSYYAPLGVLVAMYPTVVDSVRSGLLALLGLACGVALGLGGLAIISAGAPGIVALGLVVGVGVALGGVRELEAGRDWIAIAGLFVLLLGGQNADEFSLSYLATMAFGVVVGIAANYLVLPPLYLREAGDRLSDLRGGVVALLTRIAEMMDAGEIDAAELDRDADALATLVGAVSVDVQDADRSRRGNPRARRAGDASERNSRRWWALERTAFFARDVADLVSRNPELRDGSRGRPELLAEALRRAADAVAAPLGAPEADEQLAAAADAVDRYAATVGDGIGPSAAVASSLGRITAMSRPFA</sequence>
<proteinExistence type="predicted"/>
<name>A0AA40SPC1_9MICO</name>
<keyword evidence="1" id="KW-0812">Transmembrane</keyword>
<dbReference type="RefSeq" id="WP_241739890.1">
    <property type="nucleotide sequence ID" value="NZ_BAABCO010000005.1"/>
</dbReference>
<evidence type="ECO:0000256" key="1">
    <source>
        <dbReference type="SAM" id="Phobius"/>
    </source>
</evidence>
<feature type="transmembrane region" description="Helical" evidence="1">
    <location>
        <begin position="78"/>
        <end position="98"/>
    </location>
</feature>
<keyword evidence="1" id="KW-1133">Transmembrane helix</keyword>
<dbReference type="EMBL" id="JACIFH010000001">
    <property type="protein sequence ID" value="MBB4139940.1"/>
    <property type="molecule type" value="Genomic_DNA"/>
</dbReference>
<keyword evidence="1" id="KW-0472">Membrane</keyword>
<dbReference type="Proteomes" id="UP000549113">
    <property type="component" value="Unassembled WGS sequence"/>
</dbReference>
<evidence type="ECO:0008006" key="4">
    <source>
        <dbReference type="Google" id="ProtNLM"/>
    </source>
</evidence>
<keyword evidence="3" id="KW-1185">Reference proteome</keyword>
<comment type="caution">
    <text evidence="2">The sequence shown here is derived from an EMBL/GenBank/DDBJ whole genome shotgun (WGS) entry which is preliminary data.</text>
</comment>
<feature type="transmembrane region" description="Helical" evidence="1">
    <location>
        <begin position="54"/>
        <end position="71"/>
    </location>
</feature>
<evidence type="ECO:0000313" key="3">
    <source>
        <dbReference type="Proteomes" id="UP000549113"/>
    </source>
</evidence>
<evidence type="ECO:0000313" key="2">
    <source>
        <dbReference type="EMBL" id="MBB4139940.1"/>
    </source>
</evidence>
<feature type="transmembrane region" description="Helical" evidence="1">
    <location>
        <begin position="104"/>
        <end position="121"/>
    </location>
</feature>
<dbReference type="AlphaFoldDB" id="A0AA40SPC1"/>
<reference evidence="2 3" key="1">
    <citation type="submission" date="2020-08" db="EMBL/GenBank/DDBJ databases">
        <title>Sequencing the genomes of 1000 actinobacteria strains.</title>
        <authorList>
            <person name="Klenk H.-P."/>
        </authorList>
    </citation>
    <scope>NUCLEOTIDE SEQUENCE [LARGE SCALE GENOMIC DNA]</scope>
    <source>
        <strain evidence="2 3">DSM 19600</strain>
    </source>
</reference>
<organism evidence="2 3">
    <name type="scientific">Microbacterium invictum</name>
    <dbReference type="NCBI Taxonomy" id="515415"/>
    <lineage>
        <taxon>Bacteria</taxon>
        <taxon>Bacillati</taxon>
        <taxon>Actinomycetota</taxon>
        <taxon>Actinomycetes</taxon>
        <taxon>Micrococcales</taxon>
        <taxon>Microbacteriaceae</taxon>
        <taxon>Microbacterium</taxon>
    </lineage>
</organism>
<feature type="transmembrane region" description="Helical" evidence="1">
    <location>
        <begin position="21"/>
        <end position="42"/>
    </location>
</feature>
<accession>A0AA40SPC1</accession>
<gene>
    <name evidence="2" type="ORF">BKA10_001734</name>
</gene>